<dbReference type="SUPFAM" id="SSF103473">
    <property type="entry name" value="MFS general substrate transporter"/>
    <property type="match status" value="1"/>
</dbReference>
<feature type="transmembrane region" description="Helical" evidence="6">
    <location>
        <begin position="377"/>
        <end position="393"/>
    </location>
</feature>
<dbReference type="Proteomes" id="UP000823637">
    <property type="component" value="Unassembled WGS sequence"/>
</dbReference>
<dbReference type="Gene3D" id="1.20.1250.20">
    <property type="entry name" value="MFS general substrate transporter like domains"/>
    <property type="match status" value="2"/>
</dbReference>
<keyword evidence="5 6" id="KW-0472">Membrane</keyword>
<feature type="transmembrane region" description="Helical" evidence="6">
    <location>
        <begin position="399"/>
        <end position="420"/>
    </location>
</feature>
<feature type="transmembrane region" description="Helical" evidence="6">
    <location>
        <begin position="267"/>
        <end position="293"/>
    </location>
</feature>
<feature type="transmembrane region" description="Helical" evidence="6">
    <location>
        <begin position="83"/>
        <end position="105"/>
    </location>
</feature>
<evidence type="ECO:0000256" key="5">
    <source>
        <dbReference type="ARBA" id="ARBA00023136"/>
    </source>
</evidence>
<evidence type="ECO:0000256" key="3">
    <source>
        <dbReference type="ARBA" id="ARBA00022692"/>
    </source>
</evidence>
<evidence type="ECO:0000256" key="4">
    <source>
        <dbReference type="ARBA" id="ARBA00022989"/>
    </source>
</evidence>
<dbReference type="PANTHER" id="PTHR19432:SF35">
    <property type="entry name" value="SOLUTE CARRIER FAMILY 45 MEMBER 3 ISOFORM X1"/>
    <property type="match status" value="1"/>
</dbReference>
<feature type="transmembrane region" description="Helical" evidence="6">
    <location>
        <begin position="464"/>
        <end position="483"/>
    </location>
</feature>
<feature type="chain" id="PRO_5039567448" evidence="7">
    <location>
        <begin position="23"/>
        <end position="487"/>
    </location>
</feature>
<reference evidence="8" key="1">
    <citation type="submission" date="2020-10" db="EMBL/GenBank/DDBJ databases">
        <authorList>
            <person name="Gilroy R."/>
        </authorList>
    </citation>
    <scope>NUCLEOTIDE SEQUENCE</scope>
    <source>
        <strain evidence="8">D3-1215</strain>
    </source>
</reference>
<dbReference type="GO" id="GO:0016020">
    <property type="term" value="C:membrane"/>
    <property type="evidence" value="ECO:0007669"/>
    <property type="project" value="UniProtKB-SubCell"/>
</dbReference>
<feature type="transmembrane region" description="Helical" evidence="6">
    <location>
        <begin position="183"/>
        <end position="201"/>
    </location>
</feature>
<keyword evidence="7" id="KW-0732">Signal</keyword>
<feature type="transmembrane region" description="Helical" evidence="6">
    <location>
        <begin position="432"/>
        <end position="452"/>
    </location>
</feature>
<gene>
    <name evidence="8" type="ORF">IAC32_02110</name>
</gene>
<dbReference type="InterPro" id="IPR036259">
    <property type="entry name" value="MFS_trans_sf"/>
</dbReference>
<dbReference type="PANTHER" id="PTHR19432">
    <property type="entry name" value="SUGAR TRANSPORTER"/>
    <property type="match status" value="1"/>
</dbReference>
<feature type="signal peptide" evidence="7">
    <location>
        <begin position="1"/>
        <end position="22"/>
    </location>
</feature>
<keyword evidence="2" id="KW-0813">Transport</keyword>
<comment type="subcellular location">
    <subcellularLocation>
        <location evidence="1">Membrane</location>
        <topology evidence="1">Multi-pass membrane protein</topology>
    </subcellularLocation>
</comment>
<feature type="transmembrane region" description="Helical" evidence="6">
    <location>
        <begin position="117"/>
        <end position="136"/>
    </location>
</feature>
<name>A0A9D9EHK8_9BACT</name>
<feature type="transmembrane region" description="Helical" evidence="6">
    <location>
        <begin position="234"/>
        <end position="255"/>
    </location>
</feature>
<feature type="transmembrane region" description="Helical" evidence="6">
    <location>
        <begin position="345"/>
        <end position="365"/>
    </location>
</feature>
<reference evidence="8" key="2">
    <citation type="journal article" date="2021" name="PeerJ">
        <title>Extensive microbial diversity within the chicken gut microbiome revealed by metagenomics and culture.</title>
        <authorList>
            <person name="Gilroy R."/>
            <person name="Ravi A."/>
            <person name="Getino M."/>
            <person name="Pursley I."/>
            <person name="Horton D.L."/>
            <person name="Alikhan N.F."/>
            <person name="Baker D."/>
            <person name="Gharbi K."/>
            <person name="Hall N."/>
            <person name="Watson M."/>
            <person name="Adriaenssens E.M."/>
            <person name="Foster-Nyarko E."/>
            <person name="Jarju S."/>
            <person name="Secka A."/>
            <person name="Antonio M."/>
            <person name="Oren A."/>
            <person name="Chaudhuri R.R."/>
            <person name="La Ragione R."/>
            <person name="Hildebrand F."/>
            <person name="Pallen M.J."/>
        </authorList>
    </citation>
    <scope>NUCLEOTIDE SEQUENCE</scope>
    <source>
        <strain evidence="8">D3-1215</strain>
    </source>
</reference>
<keyword evidence="3 6" id="KW-0812">Transmembrane</keyword>
<proteinExistence type="predicted"/>
<dbReference type="InterPro" id="IPR011701">
    <property type="entry name" value="MFS"/>
</dbReference>
<dbReference type="GO" id="GO:0008506">
    <property type="term" value="F:sucrose:proton symporter activity"/>
    <property type="evidence" value="ECO:0007669"/>
    <property type="project" value="TreeGrafter"/>
</dbReference>
<sequence>MLNMQKKMSTAFYALLSLPATAMGFGLSVQISALSWILNTKYGLDIHEIGIVWAAGPIAGIIAQPIVGALSDKLWFMGGRRRPWIILGGLLTGLMLLALPNLGIIQKVFGASGSEGLLAIAVVVALTLDLSINVSFNPTRSLIADCTNHSQRSKGYTWMQTVSGTFGVLAYLIAVIWGNEVLIYVGVAIALLFTIVPMIFIEEPRYLENEEPAAKTESQNTAKKKTSVKDFNDALLPLYGFLVYGVYVIIAKLFGLEDTSSVSIFGLFSLSTVELVCVIIELVAIAMVLANVLKADNNTHQFQKVLLSHSFTWWGVQTMNIYMFFYVSTVITGLTEESMQAVNSWAFLVRDLVGAILPVLVLNALAKKLGMTHTHTYCILLMALGYAVIYAFGANIVVFFVGLAIVGIGWASLVSLPFAIMSEYVDQNKMGLYMGIFNLSVVLPQLVASFKMGEVVSAAPDKSIIFAICALCLFVSGVLWFTVREKK</sequence>
<evidence type="ECO:0000313" key="9">
    <source>
        <dbReference type="Proteomes" id="UP000823637"/>
    </source>
</evidence>
<evidence type="ECO:0000256" key="7">
    <source>
        <dbReference type="SAM" id="SignalP"/>
    </source>
</evidence>
<protein>
    <submittedName>
        <fullName evidence="8">MFS transporter</fullName>
    </submittedName>
</protein>
<evidence type="ECO:0000256" key="6">
    <source>
        <dbReference type="SAM" id="Phobius"/>
    </source>
</evidence>
<dbReference type="AlphaFoldDB" id="A0A9D9EHK8"/>
<dbReference type="EMBL" id="JADIMR010000031">
    <property type="protein sequence ID" value="MBO8446525.1"/>
    <property type="molecule type" value="Genomic_DNA"/>
</dbReference>
<organism evidence="8 9">
    <name type="scientific">Candidatus Enterocola intestinipullorum</name>
    <dbReference type="NCBI Taxonomy" id="2840783"/>
    <lineage>
        <taxon>Bacteria</taxon>
        <taxon>Pseudomonadati</taxon>
        <taxon>Bacteroidota</taxon>
        <taxon>Bacteroidia</taxon>
        <taxon>Bacteroidales</taxon>
        <taxon>Candidatus Enterocola</taxon>
    </lineage>
</organism>
<evidence type="ECO:0000256" key="2">
    <source>
        <dbReference type="ARBA" id="ARBA00022448"/>
    </source>
</evidence>
<feature type="transmembrane region" description="Helical" evidence="6">
    <location>
        <begin position="305"/>
        <end position="325"/>
    </location>
</feature>
<evidence type="ECO:0000256" key="1">
    <source>
        <dbReference type="ARBA" id="ARBA00004141"/>
    </source>
</evidence>
<evidence type="ECO:0000313" key="8">
    <source>
        <dbReference type="EMBL" id="MBO8446525.1"/>
    </source>
</evidence>
<dbReference type="Pfam" id="PF07690">
    <property type="entry name" value="MFS_1"/>
    <property type="match status" value="1"/>
</dbReference>
<comment type="caution">
    <text evidence="8">The sequence shown here is derived from an EMBL/GenBank/DDBJ whole genome shotgun (WGS) entry which is preliminary data.</text>
</comment>
<keyword evidence="4 6" id="KW-1133">Transmembrane helix</keyword>
<feature type="transmembrane region" description="Helical" evidence="6">
    <location>
        <begin position="157"/>
        <end position="177"/>
    </location>
</feature>
<feature type="transmembrane region" description="Helical" evidence="6">
    <location>
        <begin position="49"/>
        <end position="71"/>
    </location>
</feature>
<accession>A0A9D9EHK8</accession>